<evidence type="ECO:0000313" key="1">
    <source>
        <dbReference type="EMBL" id="KAA3440341.1"/>
    </source>
</evidence>
<dbReference type="AlphaFoldDB" id="A0A5B6TIV3"/>
<organism evidence="1 2">
    <name type="scientific">Rufibacter hautae</name>
    <dbReference type="NCBI Taxonomy" id="2595005"/>
    <lineage>
        <taxon>Bacteria</taxon>
        <taxon>Pseudomonadati</taxon>
        <taxon>Bacteroidota</taxon>
        <taxon>Cytophagia</taxon>
        <taxon>Cytophagales</taxon>
        <taxon>Hymenobacteraceae</taxon>
        <taxon>Rufibacter</taxon>
    </lineage>
</organism>
<comment type="caution">
    <text evidence="1">The sequence shown here is derived from an EMBL/GenBank/DDBJ whole genome shotgun (WGS) entry which is preliminary data.</text>
</comment>
<reference evidence="1 2" key="1">
    <citation type="submission" date="2019-07" db="EMBL/GenBank/DDBJ databases">
        <title>Rufibacter sp. nov., isolated from lake sediment.</title>
        <authorList>
            <person name="Qu J.-H."/>
        </authorList>
    </citation>
    <scope>NUCLEOTIDE SEQUENCE [LARGE SCALE GENOMIC DNA]</scope>
    <source>
        <strain evidence="1 2">NBS58-1</strain>
    </source>
</reference>
<name>A0A5B6TIV3_9BACT</name>
<gene>
    <name evidence="1" type="ORF">FOA19_06715</name>
</gene>
<dbReference type="OrthoDB" id="9850630at2"/>
<dbReference type="EMBL" id="VKKY01000001">
    <property type="protein sequence ID" value="KAA3440341.1"/>
    <property type="molecule type" value="Genomic_DNA"/>
</dbReference>
<keyword evidence="2" id="KW-1185">Reference proteome</keyword>
<dbReference type="RefSeq" id="WP_149089976.1">
    <property type="nucleotide sequence ID" value="NZ_VKKY01000001.1"/>
</dbReference>
<proteinExistence type="predicted"/>
<dbReference type="Proteomes" id="UP000324133">
    <property type="component" value="Unassembled WGS sequence"/>
</dbReference>
<protein>
    <submittedName>
        <fullName evidence="1">Uncharacterized protein</fullName>
    </submittedName>
</protein>
<evidence type="ECO:0000313" key="2">
    <source>
        <dbReference type="Proteomes" id="UP000324133"/>
    </source>
</evidence>
<accession>A0A5B6TIV3</accession>
<sequence length="137" mass="15186">MRIKLYPTLPFTTLLVTFALFTLSSFGPKHNPITIKKGDKIEYQVTSTKLDKRVIDMFTYMNESGTAVTGFRCTPASLNKTFEAKSDNQKIALLISLHHLSKEIINAKILINGIVVQEASTGAGVVQLDLEVDNSLR</sequence>